<evidence type="ECO:0000313" key="2">
    <source>
        <dbReference type="EMBL" id="KLV17460.1"/>
    </source>
</evidence>
<proteinExistence type="predicted"/>
<reference evidence="2 3" key="1">
    <citation type="submission" date="2015-05" db="EMBL/GenBank/DDBJ databases">
        <title>Whole genome sequence and identification of bacterial endophytes from Costus igneus.</title>
        <authorList>
            <person name="Lee Y.P."/>
            <person name="Gan H.M."/>
            <person name="Eng W."/>
            <person name="Wheatley M.S."/>
            <person name="Caraballo A."/>
            <person name="Polter S."/>
            <person name="Savka M.A."/>
            <person name="Hudson A.O."/>
        </authorList>
    </citation>
    <scope>NUCLEOTIDE SEQUENCE [LARGE SCALE GENOMIC DNA]</scope>
    <source>
        <strain evidence="2 3">RIT375</strain>
    </source>
</reference>
<evidence type="ECO:0000256" key="1">
    <source>
        <dbReference type="SAM" id="Phobius"/>
    </source>
</evidence>
<keyword evidence="1" id="KW-0812">Transmembrane</keyword>
<evidence type="ECO:0000313" key="3">
    <source>
        <dbReference type="Proteomes" id="UP000035904"/>
    </source>
</evidence>
<keyword evidence="1" id="KW-1133">Transmembrane helix</keyword>
<protein>
    <submittedName>
        <fullName evidence="2">Uncharacterized protein</fullName>
    </submittedName>
</protein>
<keyword evidence="1" id="KW-0472">Membrane</keyword>
<comment type="caution">
    <text evidence="2">The sequence shown here is derived from an EMBL/GenBank/DDBJ whole genome shotgun (WGS) entry which is preliminary data.</text>
</comment>
<dbReference type="RefSeq" id="WP_047956829.1">
    <property type="nucleotide sequence ID" value="NZ_LDPG01000011.1"/>
</dbReference>
<dbReference type="EMBL" id="LDPG01000011">
    <property type="protein sequence ID" value="KLV17460.1"/>
    <property type="molecule type" value="Genomic_DNA"/>
</dbReference>
<gene>
    <name evidence="2" type="ORF">ABW01_16340</name>
</gene>
<dbReference type="Proteomes" id="UP000035904">
    <property type="component" value="Unassembled WGS sequence"/>
</dbReference>
<name>A0A0J1KL94_BACAN</name>
<organism evidence="2 3">
    <name type="scientific">Bacillus anthracis</name>
    <name type="common">anthrax bacterium</name>
    <dbReference type="NCBI Taxonomy" id="1392"/>
    <lineage>
        <taxon>Bacteria</taxon>
        <taxon>Bacillati</taxon>
        <taxon>Bacillota</taxon>
        <taxon>Bacilli</taxon>
        <taxon>Bacillales</taxon>
        <taxon>Bacillaceae</taxon>
        <taxon>Bacillus</taxon>
        <taxon>Bacillus cereus group</taxon>
    </lineage>
</organism>
<feature type="transmembrane region" description="Helical" evidence="1">
    <location>
        <begin position="20"/>
        <end position="39"/>
    </location>
</feature>
<feature type="transmembrane region" description="Helical" evidence="1">
    <location>
        <begin position="45"/>
        <end position="61"/>
    </location>
</feature>
<dbReference type="PATRIC" id="fig|1392.242.peg.1139"/>
<accession>A0A0J1KL94</accession>
<dbReference type="AlphaFoldDB" id="A0A0J1KL94"/>
<sequence>MWKKINNYKFTLKDLRFFLWFFPIIGFIYAYNIFSALMFHKEFRWMDLIYMIIMAVAFINTRKKLKNKDYRTS</sequence>